<evidence type="ECO:0000259" key="1">
    <source>
        <dbReference type="PROSITE" id="PS50011"/>
    </source>
</evidence>
<feature type="domain" description="Protein kinase" evidence="1">
    <location>
        <begin position="23"/>
        <end position="291"/>
    </location>
</feature>
<dbReference type="Proteomes" id="UP000070544">
    <property type="component" value="Unassembled WGS sequence"/>
</dbReference>
<dbReference type="PANTHER" id="PTHR44329">
    <property type="entry name" value="SERINE/THREONINE-PROTEIN KINASE TNNI3K-RELATED"/>
    <property type="match status" value="1"/>
</dbReference>
<reference evidence="2 3" key="1">
    <citation type="journal article" date="2015" name="Genome Biol. Evol.">
        <title>Phylogenomic analyses indicate that early fungi evolved digesting cell walls of algal ancestors of land plants.</title>
        <authorList>
            <person name="Chang Y."/>
            <person name="Wang S."/>
            <person name="Sekimoto S."/>
            <person name="Aerts A.L."/>
            <person name="Choi C."/>
            <person name="Clum A."/>
            <person name="LaButti K.M."/>
            <person name="Lindquist E.A."/>
            <person name="Yee Ngan C."/>
            <person name="Ohm R.A."/>
            <person name="Salamov A.A."/>
            <person name="Grigoriev I.V."/>
            <person name="Spatafora J.W."/>
            <person name="Berbee M.L."/>
        </authorList>
    </citation>
    <scope>NUCLEOTIDE SEQUENCE [LARGE SCALE GENOMIC DNA]</scope>
    <source>
        <strain evidence="2 3">JEL478</strain>
    </source>
</reference>
<proteinExistence type="predicted"/>
<sequence>MEIGREDLPGLWRFWEIQESEVTFTQEKLGKGGVGTVMRGLWQGQVDVAVKSVEFKDGSYSYKEFNQEARVWYNMTSRRLLPLYGIITTGTEWRFLSPFMENGDAMSHLAKFQDATERHKMTLSLLRDIAEGMEYLHSRNVVHADLKPEQILVDRNGRAVVTDFGFSKVGRSKQQEPVPSTIIPAASSTTTSARRPIITFPDTTGVTFTVTGGRWGTPKYMSPERLLGKGTTTNDDVYAFGITILALWTLAPVYPQFKASLTQEEQDALWENICNGELRPHPASAPDPAHM</sequence>
<dbReference type="STRING" id="1344416.A0A139A7A1"/>
<evidence type="ECO:0000313" key="3">
    <source>
        <dbReference type="Proteomes" id="UP000070544"/>
    </source>
</evidence>
<keyword evidence="2" id="KW-0808">Transferase</keyword>
<dbReference type="GO" id="GO:0005524">
    <property type="term" value="F:ATP binding"/>
    <property type="evidence" value="ECO:0007669"/>
    <property type="project" value="InterPro"/>
</dbReference>
<dbReference type="InterPro" id="IPR011009">
    <property type="entry name" value="Kinase-like_dom_sf"/>
</dbReference>
<dbReference type="OrthoDB" id="2146423at2759"/>
<keyword evidence="3" id="KW-1185">Reference proteome</keyword>
<dbReference type="Pfam" id="PF00069">
    <property type="entry name" value="Pkinase"/>
    <property type="match status" value="1"/>
</dbReference>
<dbReference type="Gene3D" id="1.10.510.10">
    <property type="entry name" value="Transferase(Phosphotransferase) domain 1"/>
    <property type="match status" value="1"/>
</dbReference>
<keyword evidence="2" id="KW-0418">Kinase</keyword>
<dbReference type="Gene3D" id="3.30.200.20">
    <property type="entry name" value="Phosphorylase Kinase, domain 1"/>
    <property type="match status" value="1"/>
</dbReference>
<dbReference type="InterPro" id="IPR051681">
    <property type="entry name" value="Ser/Thr_Kinases-Pseudokinases"/>
</dbReference>
<dbReference type="InterPro" id="IPR000719">
    <property type="entry name" value="Prot_kinase_dom"/>
</dbReference>
<name>A0A139A7A1_GONPJ</name>
<dbReference type="GO" id="GO:0004674">
    <property type="term" value="F:protein serine/threonine kinase activity"/>
    <property type="evidence" value="ECO:0007669"/>
    <property type="project" value="TreeGrafter"/>
</dbReference>
<protein>
    <submittedName>
        <fullName evidence="2">Kinase-like protein</fullName>
    </submittedName>
</protein>
<feature type="non-terminal residue" evidence="2">
    <location>
        <position position="291"/>
    </location>
</feature>
<gene>
    <name evidence="2" type="ORF">M427DRAFT_113832</name>
</gene>
<dbReference type="PIRSF" id="PIRSF000654">
    <property type="entry name" value="Integrin-linked_kinase"/>
    <property type="match status" value="1"/>
</dbReference>
<dbReference type="PROSITE" id="PS50011">
    <property type="entry name" value="PROTEIN_KINASE_DOM"/>
    <property type="match status" value="1"/>
</dbReference>
<dbReference type="AlphaFoldDB" id="A0A139A7A1"/>
<organism evidence="2 3">
    <name type="scientific">Gonapodya prolifera (strain JEL478)</name>
    <name type="common">Monoblepharis prolifera</name>
    <dbReference type="NCBI Taxonomy" id="1344416"/>
    <lineage>
        <taxon>Eukaryota</taxon>
        <taxon>Fungi</taxon>
        <taxon>Fungi incertae sedis</taxon>
        <taxon>Chytridiomycota</taxon>
        <taxon>Chytridiomycota incertae sedis</taxon>
        <taxon>Monoblepharidomycetes</taxon>
        <taxon>Monoblepharidales</taxon>
        <taxon>Gonapodyaceae</taxon>
        <taxon>Gonapodya</taxon>
    </lineage>
</organism>
<dbReference type="EMBL" id="KQ965785">
    <property type="protein sequence ID" value="KXS12692.1"/>
    <property type="molecule type" value="Genomic_DNA"/>
</dbReference>
<accession>A0A139A7A1</accession>
<evidence type="ECO:0000313" key="2">
    <source>
        <dbReference type="EMBL" id="KXS12692.1"/>
    </source>
</evidence>
<dbReference type="SUPFAM" id="SSF56112">
    <property type="entry name" value="Protein kinase-like (PK-like)"/>
    <property type="match status" value="1"/>
</dbReference>
<dbReference type="PANTHER" id="PTHR44329:SF214">
    <property type="entry name" value="PROTEIN KINASE DOMAIN-CONTAINING PROTEIN"/>
    <property type="match status" value="1"/>
</dbReference>